<organism evidence="7 8">
    <name type="scientific">Parathielavia appendiculata</name>
    <dbReference type="NCBI Taxonomy" id="2587402"/>
    <lineage>
        <taxon>Eukaryota</taxon>
        <taxon>Fungi</taxon>
        <taxon>Dikarya</taxon>
        <taxon>Ascomycota</taxon>
        <taxon>Pezizomycotina</taxon>
        <taxon>Sordariomycetes</taxon>
        <taxon>Sordariomycetidae</taxon>
        <taxon>Sordariales</taxon>
        <taxon>Chaetomiaceae</taxon>
        <taxon>Parathielavia</taxon>
    </lineage>
</organism>
<keyword evidence="4 6" id="KW-1133">Transmembrane helix</keyword>
<name>A0AAN6U1L8_9PEZI</name>
<accession>A0AAN6U1L8</accession>
<keyword evidence="8" id="KW-1185">Reference proteome</keyword>
<dbReference type="GeneID" id="87833060"/>
<reference evidence="7" key="2">
    <citation type="submission" date="2023-05" db="EMBL/GenBank/DDBJ databases">
        <authorList>
            <consortium name="Lawrence Berkeley National Laboratory"/>
            <person name="Steindorff A."/>
            <person name="Hensen N."/>
            <person name="Bonometti L."/>
            <person name="Westerberg I."/>
            <person name="Brannstrom I.O."/>
            <person name="Guillou S."/>
            <person name="Cros-Aarteil S."/>
            <person name="Calhoun S."/>
            <person name="Haridas S."/>
            <person name="Kuo A."/>
            <person name="Mondo S."/>
            <person name="Pangilinan J."/>
            <person name="Riley R."/>
            <person name="Labutti K."/>
            <person name="Andreopoulos B."/>
            <person name="Lipzen A."/>
            <person name="Chen C."/>
            <person name="Yanf M."/>
            <person name="Daum C."/>
            <person name="Ng V."/>
            <person name="Clum A."/>
            <person name="Ohm R."/>
            <person name="Martin F."/>
            <person name="Silar P."/>
            <person name="Natvig D."/>
            <person name="Lalanne C."/>
            <person name="Gautier V."/>
            <person name="Ament-Velasquez S.L."/>
            <person name="Kruys A."/>
            <person name="Hutchinson M.I."/>
            <person name="Powell A.J."/>
            <person name="Barry K."/>
            <person name="Miller A.N."/>
            <person name="Grigoriev I.V."/>
            <person name="Debuchy R."/>
            <person name="Gladieux P."/>
            <person name="Thoren M.H."/>
            <person name="Johannesson H."/>
        </authorList>
    </citation>
    <scope>NUCLEOTIDE SEQUENCE</scope>
    <source>
        <strain evidence="7">CBS 731.68</strain>
    </source>
</reference>
<comment type="caution">
    <text evidence="7">The sequence shown here is derived from an EMBL/GenBank/DDBJ whole genome shotgun (WGS) entry which is preliminary data.</text>
</comment>
<evidence type="ECO:0000313" key="8">
    <source>
        <dbReference type="Proteomes" id="UP001302602"/>
    </source>
</evidence>
<dbReference type="InterPro" id="IPR011701">
    <property type="entry name" value="MFS"/>
</dbReference>
<dbReference type="GO" id="GO:0022857">
    <property type="term" value="F:transmembrane transporter activity"/>
    <property type="evidence" value="ECO:0007669"/>
    <property type="project" value="InterPro"/>
</dbReference>
<dbReference type="Pfam" id="PF07690">
    <property type="entry name" value="MFS_1"/>
    <property type="match status" value="1"/>
</dbReference>
<evidence type="ECO:0000256" key="4">
    <source>
        <dbReference type="ARBA" id="ARBA00022989"/>
    </source>
</evidence>
<dbReference type="EMBL" id="MU853227">
    <property type="protein sequence ID" value="KAK4124514.1"/>
    <property type="molecule type" value="Genomic_DNA"/>
</dbReference>
<feature type="transmembrane region" description="Helical" evidence="6">
    <location>
        <begin position="154"/>
        <end position="174"/>
    </location>
</feature>
<keyword evidence="5 6" id="KW-0472">Membrane</keyword>
<comment type="similarity">
    <text evidence="2">Belongs to the major facilitator superfamily.</text>
</comment>
<gene>
    <name evidence="7" type="ORF">N657DRAFT_680486</name>
</gene>
<evidence type="ECO:0008006" key="9">
    <source>
        <dbReference type="Google" id="ProtNLM"/>
    </source>
</evidence>
<evidence type="ECO:0000256" key="3">
    <source>
        <dbReference type="ARBA" id="ARBA00022692"/>
    </source>
</evidence>
<reference evidence="7" key="1">
    <citation type="journal article" date="2023" name="Mol. Phylogenet. Evol.">
        <title>Genome-scale phylogeny and comparative genomics of the fungal order Sordariales.</title>
        <authorList>
            <person name="Hensen N."/>
            <person name="Bonometti L."/>
            <person name="Westerberg I."/>
            <person name="Brannstrom I.O."/>
            <person name="Guillou S."/>
            <person name="Cros-Aarteil S."/>
            <person name="Calhoun S."/>
            <person name="Haridas S."/>
            <person name="Kuo A."/>
            <person name="Mondo S."/>
            <person name="Pangilinan J."/>
            <person name="Riley R."/>
            <person name="LaButti K."/>
            <person name="Andreopoulos B."/>
            <person name="Lipzen A."/>
            <person name="Chen C."/>
            <person name="Yan M."/>
            <person name="Daum C."/>
            <person name="Ng V."/>
            <person name="Clum A."/>
            <person name="Steindorff A."/>
            <person name="Ohm R.A."/>
            <person name="Martin F."/>
            <person name="Silar P."/>
            <person name="Natvig D.O."/>
            <person name="Lalanne C."/>
            <person name="Gautier V."/>
            <person name="Ament-Velasquez S.L."/>
            <person name="Kruys A."/>
            <person name="Hutchinson M.I."/>
            <person name="Powell A.J."/>
            <person name="Barry K."/>
            <person name="Miller A.N."/>
            <person name="Grigoriev I.V."/>
            <person name="Debuchy R."/>
            <person name="Gladieux P."/>
            <person name="Hiltunen Thoren M."/>
            <person name="Johannesson H."/>
        </authorList>
    </citation>
    <scope>NUCLEOTIDE SEQUENCE</scope>
    <source>
        <strain evidence="7">CBS 731.68</strain>
    </source>
</reference>
<comment type="subcellular location">
    <subcellularLocation>
        <location evidence="1">Membrane</location>
        <topology evidence="1">Multi-pass membrane protein</topology>
    </subcellularLocation>
</comment>
<dbReference type="AlphaFoldDB" id="A0AAN6U1L8"/>
<protein>
    <recommendedName>
        <fullName evidence="9">Major facilitator superfamily (MFS) profile domain-containing protein</fullName>
    </recommendedName>
</protein>
<sequence length="262" mass="28923">MRYGSTMIAFCLHDILTEFHGEEHAEENVVLGAFIVSVYVGGLLAGPLVWVPVSKVCGRLRFMIATGIAHVLANGASSFLHYTHMAWTLAPFRIIAGVSGVWVLANGWATVEDLLGENKRKPGYSLDIPVHAVAGLRSWTLLGRLFADAFRWHWVFRIQAILVGLLTLAMVPFGQETQAPTALQQKIDRLRKETDNQSLQLQLHTDLIICQALKGSPRNAWIIVCQSKKGLGYALVAGITYRCQYALLTSFGSSCWPCTKRG</sequence>
<dbReference type="GO" id="GO:0016020">
    <property type="term" value="C:membrane"/>
    <property type="evidence" value="ECO:0007669"/>
    <property type="project" value="UniProtKB-SubCell"/>
</dbReference>
<dbReference type="RefSeq" id="XP_062648285.1">
    <property type="nucleotide sequence ID" value="XM_062796292.1"/>
</dbReference>
<dbReference type="SUPFAM" id="SSF103473">
    <property type="entry name" value="MFS general substrate transporter"/>
    <property type="match status" value="1"/>
</dbReference>
<dbReference type="PANTHER" id="PTHR23502">
    <property type="entry name" value="MAJOR FACILITATOR SUPERFAMILY"/>
    <property type="match status" value="1"/>
</dbReference>
<dbReference type="PANTHER" id="PTHR23502:SF68">
    <property type="entry name" value="MULTIDRUG TRANSPORTER, PUTATIVE (AFU_ORTHOLOGUE AFUA_3G01120)-RELATED"/>
    <property type="match status" value="1"/>
</dbReference>
<evidence type="ECO:0000256" key="2">
    <source>
        <dbReference type="ARBA" id="ARBA00008335"/>
    </source>
</evidence>
<dbReference type="Proteomes" id="UP001302602">
    <property type="component" value="Unassembled WGS sequence"/>
</dbReference>
<feature type="transmembrane region" description="Helical" evidence="6">
    <location>
        <begin position="29"/>
        <end position="50"/>
    </location>
</feature>
<evidence type="ECO:0000256" key="1">
    <source>
        <dbReference type="ARBA" id="ARBA00004141"/>
    </source>
</evidence>
<evidence type="ECO:0000256" key="6">
    <source>
        <dbReference type="SAM" id="Phobius"/>
    </source>
</evidence>
<proteinExistence type="inferred from homology"/>
<evidence type="ECO:0000313" key="7">
    <source>
        <dbReference type="EMBL" id="KAK4124514.1"/>
    </source>
</evidence>
<feature type="transmembrane region" description="Helical" evidence="6">
    <location>
        <begin position="62"/>
        <end position="80"/>
    </location>
</feature>
<evidence type="ECO:0000256" key="5">
    <source>
        <dbReference type="ARBA" id="ARBA00023136"/>
    </source>
</evidence>
<feature type="transmembrane region" description="Helical" evidence="6">
    <location>
        <begin position="92"/>
        <end position="111"/>
    </location>
</feature>
<dbReference type="InterPro" id="IPR036259">
    <property type="entry name" value="MFS_trans_sf"/>
</dbReference>
<keyword evidence="3 6" id="KW-0812">Transmembrane</keyword>
<dbReference type="Gene3D" id="1.20.1250.20">
    <property type="entry name" value="MFS general substrate transporter like domains"/>
    <property type="match status" value="1"/>
</dbReference>